<dbReference type="SUPFAM" id="SSF53474">
    <property type="entry name" value="alpha/beta-Hydrolases"/>
    <property type="match status" value="1"/>
</dbReference>
<evidence type="ECO:0000313" key="2">
    <source>
        <dbReference type="EMBL" id="GAA1866998.1"/>
    </source>
</evidence>
<dbReference type="InterPro" id="IPR000073">
    <property type="entry name" value="AB_hydrolase_1"/>
</dbReference>
<proteinExistence type="predicted"/>
<protein>
    <submittedName>
        <fullName evidence="2">Alpha/beta hydrolase</fullName>
    </submittedName>
</protein>
<evidence type="ECO:0000313" key="3">
    <source>
        <dbReference type="Proteomes" id="UP001500449"/>
    </source>
</evidence>
<dbReference type="GO" id="GO:0016787">
    <property type="term" value="F:hydrolase activity"/>
    <property type="evidence" value="ECO:0007669"/>
    <property type="project" value="UniProtKB-KW"/>
</dbReference>
<feature type="domain" description="AB hydrolase-1" evidence="1">
    <location>
        <begin position="30"/>
        <end position="265"/>
    </location>
</feature>
<dbReference type="RefSeq" id="WP_344423028.1">
    <property type="nucleotide sequence ID" value="NZ_BAAAQK010000022.1"/>
</dbReference>
<dbReference type="PANTHER" id="PTHR43798">
    <property type="entry name" value="MONOACYLGLYCEROL LIPASE"/>
    <property type="match status" value="1"/>
</dbReference>
<comment type="caution">
    <text evidence="2">The sequence shown here is derived from an EMBL/GenBank/DDBJ whole genome shotgun (WGS) entry which is preliminary data.</text>
</comment>
<name>A0ABN2NGJ2_9PSEU</name>
<dbReference type="Gene3D" id="3.40.50.1820">
    <property type="entry name" value="alpha/beta hydrolase"/>
    <property type="match status" value="1"/>
</dbReference>
<dbReference type="Proteomes" id="UP001500449">
    <property type="component" value="Unassembled WGS sequence"/>
</dbReference>
<keyword evidence="3" id="KW-1185">Reference proteome</keyword>
<dbReference type="PRINTS" id="PR00111">
    <property type="entry name" value="ABHYDROLASE"/>
</dbReference>
<dbReference type="Pfam" id="PF12697">
    <property type="entry name" value="Abhydrolase_6"/>
    <property type="match status" value="1"/>
</dbReference>
<sequence>MRSGLASEYRRCGDLTLHTLTGPGAGTPAVLVHSPTSHAHSWLPVASRMSSRVLCPDMRGHGFSGWTRAGYRLRDYAADLERFCAGRRRVDLVAPSLGGRVAVLAAAALGDRVRRLVLLDSAPSLPASALARIGATRSATGRRTGFRSTAEVEEFWAAAHPTWTAEAVAVRARHLYRRNWAGIWVSRNDPEIGHLFGPVGAAEEPAVWAALAAVTARTVVVRARDSLLLDDATARRVADALPAGELREVPGGHYLPHEQPAAVATLLDELLTAST</sequence>
<accession>A0ABN2NGJ2</accession>
<reference evidence="2 3" key="1">
    <citation type="journal article" date="2019" name="Int. J. Syst. Evol. Microbiol.">
        <title>The Global Catalogue of Microorganisms (GCM) 10K type strain sequencing project: providing services to taxonomists for standard genome sequencing and annotation.</title>
        <authorList>
            <consortium name="The Broad Institute Genomics Platform"/>
            <consortium name="The Broad Institute Genome Sequencing Center for Infectious Disease"/>
            <person name="Wu L."/>
            <person name="Ma J."/>
        </authorList>
    </citation>
    <scope>NUCLEOTIDE SEQUENCE [LARGE SCALE GENOMIC DNA]</scope>
    <source>
        <strain evidence="2 3">JCM 16009</strain>
    </source>
</reference>
<dbReference type="InterPro" id="IPR050266">
    <property type="entry name" value="AB_hydrolase_sf"/>
</dbReference>
<gene>
    <name evidence="2" type="ORF">GCM10009836_54280</name>
</gene>
<dbReference type="EMBL" id="BAAAQK010000022">
    <property type="protein sequence ID" value="GAA1866998.1"/>
    <property type="molecule type" value="Genomic_DNA"/>
</dbReference>
<keyword evidence="2" id="KW-0378">Hydrolase</keyword>
<organism evidence="2 3">
    <name type="scientific">Pseudonocardia ailaonensis</name>
    <dbReference type="NCBI Taxonomy" id="367279"/>
    <lineage>
        <taxon>Bacteria</taxon>
        <taxon>Bacillati</taxon>
        <taxon>Actinomycetota</taxon>
        <taxon>Actinomycetes</taxon>
        <taxon>Pseudonocardiales</taxon>
        <taxon>Pseudonocardiaceae</taxon>
        <taxon>Pseudonocardia</taxon>
    </lineage>
</organism>
<evidence type="ECO:0000259" key="1">
    <source>
        <dbReference type="Pfam" id="PF12697"/>
    </source>
</evidence>
<dbReference type="InterPro" id="IPR029058">
    <property type="entry name" value="AB_hydrolase_fold"/>
</dbReference>